<dbReference type="InterPro" id="IPR036881">
    <property type="entry name" value="Glyco_hydro_3_C_sf"/>
</dbReference>
<keyword evidence="2" id="KW-0378">Hydrolase</keyword>
<dbReference type="PANTHER" id="PTHR42721">
    <property type="entry name" value="SUGAR HYDROLASE-RELATED"/>
    <property type="match status" value="1"/>
</dbReference>
<dbReference type="InterPro" id="IPR017853">
    <property type="entry name" value="GH"/>
</dbReference>
<dbReference type="InterPro" id="IPR026891">
    <property type="entry name" value="Fn3-like"/>
</dbReference>
<dbReference type="SUPFAM" id="SSF52279">
    <property type="entry name" value="Beta-D-glucan exohydrolase, C-terminal domain"/>
    <property type="match status" value="1"/>
</dbReference>
<dbReference type="Proteomes" id="UP001472677">
    <property type="component" value="Unassembled WGS sequence"/>
</dbReference>
<organism evidence="6 7">
    <name type="scientific">Hibiscus sabdariffa</name>
    <name type="common">roselle</name>
    <dbReference type="NCBI Taxonomy" id="183260"/>
    <lineage>
        <taxon>Eukaryota</taxon>
        <taxon>Viridiplantae</taxon>
        <taxon>Streptophyta</taxon>
        <taxon>Embryophyta</taxon>
        <taxon>Tracheophyta</taxon>
        <taxon>Spermatophyta</taxon>
        <taxon>Magnoliopsida</taxon>
        <taxon>eudicotyledons</taxon>
        <taxon>Gunneridae</taxon>
        <taxon>Pentapetalae</taxon>
        <taxon>rosids</taxon>
        <taxon>malvids</taxon>
        <taxon>Malvales</taxon>
        <taxon>Malvaceae</taxon>
        <taxon>Malvoideae</taxon>
        <taxon>Hibiscus</taxon>
    </lineage>
</organism>
<feature type="signal peptide" evidence="4">
    <location>
        <begin position="1"/>
        <end position="25"/>
    </location>
</feature>
<evidence type="ECO:0000256" key="4">
    <source>
        <dbReference type="SAM" id="SignalP"/>
    </source>
</evidence>
<keyword evidence="7" id="KW-1185">Reference proteome</keyword>
<dbReference type="Gene3D" id="2.60.40.10">
    <property type="entry name" value="Immunoglobulins"/>
    <property type="match status" value="1"/>
</dbReference>
<dbReference type="InterPro" id="IPR001764">
    <property type="entry name" value="Glyco_hydro_3_N"/>
</dbReference>
<gene>
    <name evidence="6" type="ORF">V6N12_028433</name>
</gene>
<evidence type="ECO:0000256" key="1">
    <source>
        <dbReference type="ARBA" id="ARBA00022729"/>
    </source>
</evidence>
<feature type="chain" id="PRO_5046459784" description="Fibronectin type III-like domain-containing protein" evidence="4">
    <location>
        <begin position="26"/>
        <end position="740"/>
    </location>
</feature>
<evidence type="ECO:0000313" key="6">
    <source>
        <dbReference type="EMBL" id="KAK8572378.1"/>
    </source>
</evidence>
<evidence type="ECO:0000256" key="3">
    <source>
        <dbReference type="ARBA" id="ARBA00023295"/>
    </source>
</evidence>
<dbReference type="Gene3D" id="3.40.50.1700">
    <property type="entry name" value="Glycoside hydrolase family 3 C-terminal domain"/>
    <property type="match status" value="1"/>
</dbReference>
<dbReference type="PRINTS" id="PR00133">
    <property type="entry name" value="GLHYDRLASE3"/>
</dbReference>
<dbReference type="SMART" id="SM01217">
    <property type="entry name" value="Fn3_like"/>
    <property type="match status" value="1"/>
</dbReference>
<dbReference type="SUPFAM" id="SSF51445">
    <property type="entry name" value="(Trans)glycosidases"/>
    <property type="match status" value="1"/>
</dbReference>
<dbReference type="InterPro" id="IPR044993">
    <property type="entry name" value="BXL"/>
</dbReference>
<name>A0ABR2F5T8_9ROSI</name>
<evidence type="ECO:0000256" key="2">
    <source>
        <dbReference type="ARBA" id="ARBA00022801"/>
    </source>
</evidence>
<feature type="domain" description="Fibronectin type III-like" evidence="5">
    <location>
        <begin position="663"/>
        <end position="733"/>
    </location>
</feature>
<dbReference type="PANTHER" id="PTHR42721:SF19">
    <property type="entry name" value="FIBRONECTIN TYPE III-LIKE DOMAIN-CONTAINING PROTEIN"/>
    <property type="match status" value="1"/>
</dbReference>
<comment type="caution">
    <text evidence="6">The sequence shown here is derived from an EMBL/GenBank/DDBJ whole genome shotgun (WGS) entry which is preliminary data.</text>
</comment>
<dbReference type="Pfam" id="PF14310">
    <property type="entry name" value="Fn3-like"/>
    <property type="match status" value="1"/>
</dbReference>
<dbReference type="InterPro" id="IPR002772">
    <property type="entry name" value="Glyco_hydro_3_C"/>
</dbReference>
<proteinExistence type="predicted"/>
<dbReference type="Pfam" id="PF01915">
    <property type="entry name" value="Glyco_hydro_3_C"/>
    <property type="match status" value="1"/>
</dbReference>
<dbReference type="InterPro" id="IPR013783">
    <property type="entry name" value="Ig-like_fold"/>
</dbReference>
<protein>
    <recommendedName>
        <fullName evidence="5">Fibronectin type III-like domain-containing protein</fullName>
    </recommendedName>
</protein>
<accession>A0ABR2F5T8</accession>
<dbReference type="Pfam" id="PF00933">
    <property type="entry name" value="Glyco_hydro_3"/>
    <property type="match status" value="1"/>
</dbReference>
<keyword evidence="1 4" id="KW-0732">Signal</keyword>
<reference evidence="6 7" key="1">
    <citation type="journal article" date="2024" name="G3 (Bethesda)">
        <title>Genome assembly of Hibiscus sabdariffa L. provides insights into metabolisms of medicinal natural products.</title>
        <authorList>
            <person name="Kim T."/>
        </authorList>
    </citation>
    <scope>NUCLEOTIDE SEQUENCE [LARGE SCALE GENOMIC DNA]</scope>
    <source>
        <strain evidence="6">TK-2024</strain>
        <tissue evidence="6">Old leaves</tissue>
    </source>
</reference>
<keyword evidence="3" id="KW-0326">Glycosidase</keyword>
<sequence>MLKLQTPLLLYLIQLSSLFFILSESTQPPFACDSSDPATKTYPFCEPTLPISQRVRDLVSRLTLDEKISQLINSAPAIPRLGIPEYQWWSEALHGLARSRGIRFNGTVQTATSFPQIILTAASFDVHLWDPRWGRGQETPGEDPLVTGKYAVSYVRGLQGDSFEGGKLGENLQASACCKHFTAYDLDNWKGMTRYIFNANVSSQDLADTYQPPFQSCIQQGGATGMMCAYNRVNGVPNCADYDLLTGTARGQWGFKGYITADCDAVATIYKQQGYVKEPEDAAAVVLKAGMDVDCGSFLLKYTKKAVENRKLLVSDIDRALYNLFSIRMRLGLFNGDPVKLPFGDLGSDQICSQEHQNLALEAARNGIVLLKNTDKLLPLSKTGTTSLAVIGPNADSVQTLLGNYAGPPCKSVTPLQGLQGYVKDTRFHQGCTAVNCSTAFTSQAMNVASGADRVVLVMGLDQTQEREKFDRVDLILPPKQQDLISTIAGAAKNPVILVLLSGGPVDISFAKNDQRIGSILWAGYPGEAGGLALAEIIFGDHNPGGRLPVTWYPQSYVKVPMTDMRMRPEPSSGYPGRTYRFYQGPKVFEFGYGLSYSNYTYEILPVKQNKIYLNNQISSQTVENLSTPGYIPVSKIGTEVCDKITYPVTVRVQNNGELAGKHPLLLFVRPEKKSNGRPVKQLVAFQSVNLNAGERGDIELELRPCEHLSSANEDGLMVIEEGSYFLSIGDKELEIQVVK</sequence>
<dbReference type="EMBL" id="JBBPBM010000008">
    <property type="protein sequence ID" value="KAK8572378.1"/>
    <property type="molecule type" value="Genomic_DNA"/>
</dbReference>
<evidence type="ECO:0000259" key="5">
    <source>
        <dbReference type="SMART" id="SM01217"/>
    </source>
</evidence>
<evidence type="ECO:0000313" key="7">
    <source>
        <dbReference type="Proteomes" id="UP001472677"/>
    </source>
</evidence>
<dbReference type="InterPro" id="IPR036962">
    <property type="entry name" value="Glyco_hydro_3_N_sf"/>
</dbReference>
<dbReference type="Gene3D" id="3.20.20.300">
    <property type="entry name" value="Glycoside hydrolase, family 3, N-terminal domain"/>
    <property type="match status" value="2"/>
</dbReference>